<keyword evidence="1" id="KW-0732">Signal</keyword>
<dbReference type="Proteomes" id="UP000762676">
    <property type="component" value="Unassembled WGS sequence"/>
</dbReference>
<name>A0AAV4J0E5_9GAST</name>
<protein>
    <submittedName>
        <fullName evidence="2">Uncharacterized protein</fullName>
    </submittedName>
</protein>
<proteinExistence type="predicted"/>
<gene>
    <name evidence="2" type="ORF">ElyMa_006780300</name>
</gene>
<organism evidence="2 3">
    <name type="scientific">Elysia marginata</name>
    <dbReference type="NCBI Taxonomy" id="1093978"/>
    <lineage>
        <taxon>Eukaryota</taxon>
        <taxon>Metazoa</taxon>
        <taxon>Spiralia</taxon>
        <taxon>Lophotrochozoa</taxon>
        <taxon>Mollusca</taxon>
        <taxon>Gastropoda</taxon>
        <taxon>Heterobranchia</taxon>
        <taxon>Euthyneura</taxon>
        <taxon>Panpulmonata</taxon>
        <taxon>Sacoglossa</taxon>
        <taxon>Placobranchoidea</taxon>
        <taxon>Plakobranchidae</taxon>
        <taxon>Elysia</taxon>
    </lineage>
</organism>
<dbReference type="AlphaFoldDB" id="A0AAV4J0E5"/>
<feature type="signal peptide" evidence="1">
    <location>
        <begin position="1"/>
        <end position="24"/>
    </location>
</feature>
<evidence type="ECO:0000256" key="1">
    <source>
        <dbReference type="SAM" id="SignalP"/>
    </source>
</evidence>
<comment type="caution">
    <text evidence="2">The sequence shown here is derived from an EMBL/GenBank/DDBJ whole genome shotgun (WGS) entry which is preliminary data.</text>
</comment>
<keyword evidence="3" id="KW-1185">Reference proteome</keyword>
<reference evidence="2 3" key="1">
    <citation type="journal article" date="2021" name="Elife">
        <title>Chloroplast acquisition without the gene transfer in kleptoplastic sea slugs, Plakobranchus ocellatus.</title>
        <authorList>
            <person name="Maeda T."/>
            <person name="Takahashi S."/>
            <person name="Yoshida T."/>
            <person name="Shimamura S."/>
            <person name="Takaki Y."/>
            <person name="Nagai Y."/>
            <person name="Toyoda A."/>
            <person name="Suzuki Y."/>
            <person name="Arimoto A."/>
            <person name="Ishii H."/>
            <person name="Satoh N."/>
            <person name="Nishiyama T."/>
            <person name="Hasebe M."/>
            <person name="Maruyama T."/>
            <person name="Minagawa J."/>
            <person name="Obokata J."/>
            <person name="Shigenobu S."/>
        </authorList>
    </citation>
    <scope>NUCLEOTIDE SEQUENCE [LARGE SCALE GENOMIC DNA]</scope>
</reference>
<dbReference type="EMBL" id="BMAT01013591">
    <property type="protein sequence ID" value="GFS15826.1"/>
    <property type="molecule type" value="Genomic_DNA"/>
</dbReference>
<feature type="chain" id="PRO_5043763958" evidence="1">
    <location>
        <begin position="25"/>
        <end position="143"/>
    </location>
</feature>
<accession>A0AAV4J0E5</accession>
<sequence>MFFIASVLHPILFIVNTGIRRAIAKTTKNIIHLIVRDLVNTALNFKGIATHAHRITPRDTEIQGCFKFLDRPAAEPVCCSSLKPLQLRLLLSSGVSCSGQMSFFLAFWHLPDATWLLKVWVFPASWRYLSEGTLGYLDIPCSA</sequence>
<evidence type="ECO:0000313" key="3">
    <source>
        <dbReference type="Proteomes" id="UP000762676"/>
    </source>
</evidence>
<evidence type="ECO:0000313" key="2">
    <source>
        <dbReference type="EMBL" id="GFS15826.1"/>
    </source>
</evidence>